<organism evidence="2 3">
    <name type="scientific">Anopheles farauti</name>
    <dbReference type="NCBI Taxonomy" id="69004"/>
    <lineage>
        <taxon>Eukaryota</taxon>
        <taxon>Metazoa</taxon>
        <taxon>Ecdysozoa</taxon>
        <taxon>Arthropoda</taxon>
        <taxon>Hexapoda</taxon>
        <taxon>Insecta</taxon>
        <taxon>Pterygota</taxon>
        <taxon>Neoptera</taxon>
        <taxon>Endopterygota</taxon>
        <taxon>Diptera</taxon>
        <taxon>Nematocera</taxon>
        <taxon>Culicoidea</taxon>
        <taxon>Culicidae</taxon>
        <taxon>Anophelinae</taxon>
        <taxon>Anopheles</taxon>
    </lineage>
</organism>
<name>A0A182Q7K7_9DIPT</name>
<dbReference type="EnsemblMetazoa" id="AFAF004634-RA">
    <property type="protein sequence ID" value="AFAF004634-PA"/>
    <property type="gene ID" value="AFAF004634"/>
</dbReference>
<keyword evidence="1" id="KW-0472">Membrane</keyword>
<feature type="transmembrane region" description="Helical" evidence="1">
    <location>
        <begin position="86"/>
        <end position="113"/>
    </location>
</feature>
<dbReference type="Gene3D" id="1.20.1070.10">
    <property type="entry name" value="Rhodopsin 7-helix transmembrane proteins"/>
    <property type="match status" value="1"/>
</dbReference>
<keyword evidence="1" id="KW-0812">Transmembrane</keyword>
<feature type="transmembrane region" description="Helical" evidence="1">
    <location>
        <begin position="227"/>
        <end position="247"/>
    </location>
</feature>
<dbReference type="AlphaFoldDB" id="A0A182Q7K7"/>
<sequence>MGEPTSCGSYLVVLLSDTCYLIGQFLVELTNYIQDIGTKFRHILQHALLCFLSVWFVVAFTVERFIAVLHIRSNDKPRYTVRWAKIVTLALTIGGIFISLAIFCLRLTTILHYRERYHLRYHRARVQSGSRVANSQIKISKMLLIVPTVFVCLILPSYIVRVKIYLEAYSVVIMSTVSLNGFVGARTGGGGGGKLPPCAELLNDATELACVPAWTAPGTPSPVMLPVPVLAAPVPITAGIVVIVVTVEELELVLAFMLISMLDSADETCNKFSIKI</sequence>
<evidence type="ECO:0000313" key="3">
    <source>
        <dbReference type="Proteomes" id="UP000075886"/>
    </source>
</evidence>
<dbReference type="EMBL" id="AXCN02001912">
    <property type="status" value="NOT_ANNOTATED_CDS"/>
    <property type="molecule type" value="Genomic_DNA"/>
</dbReference>
<evidence type="ECO:0008006" key="4">
    <source>
        <dbReference type="Google" id="ProtNLM"/>
    </source>
</evidence>
<dbReference type="SUPFAM" id="SSF81321">
    <property type="entry name" value="Family A G protein-coupled receptor-like"/>
    <property type="match status" value="1"/>
</dbReference>
<dbReference type="Proteomes" id="UP000075886">
    <property type="component" value="Unassembled WGS sequence"/>
</dbReference>
<reference evidence="3" key="1">
    <citation type="submission" date="2014-01" db="EMBL/GenBank/DDBJ databases">
        <title>The Genome Sequence of Anopheles farauti FAR1 (V2).</title>
        <authorList>
            <consortium name="The Broad Institute Genomics Platform"/>
            <person name="Neafsey D.E."/>
            <person name="Besansky N."/>
            <person name="Howell P."/>
            <person name="Walton C."/>
            <person name="Young S.K."/>
            <person name="Zeng Q."/>
            <person name="Gargeya S."/>
            <person name="Fitzgerald M."/>
            <person name="Haas B."/>
            <person name="Abouelleil A."/>
            <person name="Allen A.W."/>
            <person name="Alvarado L."/>
            <person name="Arachchi H.M."/>
            <person name="Berlin A.M."/>
            <person name="Chapman S.B."/>
            <person name="Gainer-Dewar J."/>
            <person name="Goldberg J."/>
            <person name="Griggs A."/>
            <person name="Gujja S."/>
            <person name="Hansen M."/>
            <person name="Howarth C."/>
            <person name="Imamovic A."/>
            <person name="Ireland A."/>
            <person name="Larimer J."/>
            <person name="McCowan C."/>
            <person name="Murphy C."/>
            <person name="Pearson M."/>
            <person name="Poon T.W."/>
            <person name="Priest M."/>
            <person name="Roberts A."/>
            <person name="Saif S."/>
            <person name="Shea T."/>
            <person name="Sisk P."/>
            <person name="Sykes S."/>
            <person name="Wortman J."/>
            <person name="Nusbaum C."/>
            <person name="Birren B."/>
        </authorList>
    </citation>
    <scope>NUCLEOTIDE SEQUENCE [LARGE SCALE GENOMIC DNA]</scope>
    <source>
        <strain evidence="3">FAR1</strain>
    </source>
</reference>
<protein>
    <recommendedName>
        <fullName evidence="4">G-protein coupled receptors family 1 profile domain-containing protein</fullName>
    </recommendedName>
</protein>
<dbReference type="EMBL" id="AXCN02001913">
    <property type="status" value="NOT_ANNOTATED_CDS"/>
    <property type="molecule type" value="Genomic_DNA"/>
</dbReference>
<keyword evidence="3" id="KW-1185">Reference proteome</keyword>
<feature type="transmembrane region" description="Helical" evidence="1">
    <location>
        <begin position="47"/>
        <end position="66"/>
    </location>
</feature>
<evidence type="ECO:0000313" key="2">
    <source>
        <dbReference type="EnsemblMetazoa" id="AFAF004634-PA"/>
    </source>
</evidence>
<dbReference type="STRING" id="69004.A0A182Q7K7"/>
<accession>A0A182Q7K7</accession>
<reference evidence="2" key="2">
    <citation type="submission" date="2020-05" db="UniProtKB">
        <authorList>
            <consortium name="EnsemblMetazoa"/>
        </authorList>
    </citation>
    <scope>IDENTIFICATION</scope>
    <source>
        <strain evidence="2">FAR1</strain>
    </source>
</reference>
<keyword evidence="1" id="KW-1133">Transmembrane helix</keyword>
<dbReference type="VEuPathDB" id="VectorBase:AFAF004634"/>
<proteinExistence type="predicted"/>
<evidence type="ECO:0000256" key="1">
    <source>
        <dbReference type="SAM" id="Phobius"/>
    </source>
</evidence>
<feature type="transmembrane region" description="Helical" evidence="1">
    <location>
        <begin position="142"/>
        <end position="160"/>
    </location>
</feature>